<name>A0ABD5X9I1_9EURY</name>
<dbReference type="RefSeq" id="WP_267637009.1">
    <property type="nucleotide sequence ID" value="NZ_JAODIY010000008.1"/>
</dbReference>
<sequence>MSRFDFTFQQDSEDNTGGGDSLPTRLKEHDQWLVTQDKKPVAPSEGWQKSVNQLAFTEAQDKVKQLGGTVGFCFTEGGPFAGFDLDDVKVDSEFSKEARTIVQRLDSYTEVSSSGTGLHVIAEGDHSDDRKHRGDLSEVGHLEVYDESRYFVLTGDVYDGLTSVESKPTVVREVQDDYLPERQKFTFTGQQKPVSKQESDGSKTDATPKQVRRTIEEYGKCSHTDVDHTRILRWWRGQNGMKTSASEADMAFIEQLYFWCQGDQQLIDECFRASARMRSKWDEVHYSNGDTYGERHIRIACRRGDEEFDGRYVQ</sequence>
<dbReference type="EMBL" id="JBHSZQ010000008">
    <property type="protein sequence ID" value="MFC7125613.1"/>
    <property type="molecule type" value="Genomic_DNA"/>
</dbReference>
<comment type="caution">
    <text evidence="3">The sequence shown here is derived from an EMBL/GenBank/DDBJ whole genome shotgun (WGS) entry which is preliminary data.</text>
</comment>
<evidence type="ECO:0000313" key="3">
    <source>
        <dbReference type="EMBL" id="MFC7125613.1"/>
    </source>
</evidence>
<feature type="compositionally biased region" description="Polar residues" evidence="1">
    <location>
        <begin position="185"/>
        <end position="194"/>
    </location>
</feature>
<reference evidence="3 4" key="1">
    <citation type="journal article" date="2014" name="Int. J. Syst. Evol. Microbiol.">
        <title>Complete genome sequence of Corynebacterium casei LMG S-19264T (=DSM 44701T), isolated from a smear-ripened cheese.</title>
        <authorList>
            <consortium name="US DOE Joint Genome Institute (JGI-PGF)"/>
            <person name="Walter F."/>
            <person name="Albersmeier A."/>
            <person name="Kalinowski J."/>
            <person name="Ruckert C."/>
        </authorList>
    </citation>
    <scope>NUCLEOTIDE SEQUENCE [LARGE SCALE GENOMIC DNA]</scope>
    <source>
        <strain evidence="3 4">CGMCC 4.7215</strain>
    </source>
</reference>
<accession>A0ABD5X9I1</accession>
<feature type="region of interest" description="Disordered" evidence="1">
    <location>
        <begin position="1"/>
        <end position="25"/>
    </location>
</feature>
<dbReference type="Proteomes" id="UP001596414">
    <property type="component" value="Unassembled WGS sequence"/>
</dbReference>
<dbReference type="InterPro" id="IPR054468">
    <property type="entry name" value="NrSPol-like_HBD"/>
</dbReference>
<gene>
    <name evidence="3" type="ORF">ACFQJ7_06120</name>
</gene>
<organism evidence="3 4">
    <name type="scientific">Halovenus rubra</name>
    <dbReference type="NCBI Taxonomy" id="869890"/>
    <lineage>
        <taxon>Archaea</taxon>
        <taxon>Methanobacteriati</taxon>
        <taxon>Methanobacteriota</taxon>
        <taxon>Stenosarchaea group</taxon>
        <taxon>Halobacteria</taxon>
        <taxon>Halobacteriales</taxon>
        <taxon>Haloarculaceae</taxon>
        <taxon>Halovenus</taxon>
    </lineage>
</organism>
<dbReference type="Pfam" id="PF22763">
    <property type="entry name" value="NrS1-1_pol-like_HBD"/>
    <property type="match status" value="1"/>
</dbReference>
<evidence type="ECO:0000259" key="2">
    <source>
        <dbReference type="Pfam" id="PF22763"/>
    </source>
</evidence>
<dbReference type="AlphaFoldDB" id="A0ABD5X9I1"/>
<protein>
    <recommendedName>
        <fullName evidence="2">NrS-1 polymerase-like HBD domain-containing protein</fullName>
    </recommendedName>
</protein>
<feature type="domain" description="NrS-1 polymerase-like HBD" evidence="2">
    <location>
        <begin position="246"/>
        <end position="308"/>
    </location>
</feature>
<proteinExistence type="predicted"/>
<evidence type="ECO:0000256" key="1">
    <source>
        <dbReference type="SAM" id="MobiDB-lite"/>
    </source>
</evidence>
<evidence type="ECO:0000313" key="4">
    <source>
        <dbReference type="Proteomes" id="UP001596414"/>
    </source>
</evidence>
<feature type="region of interest" description="Disordered" evidence="1">
    <location>
        <begin position="185"/>
        <end position="210"/>
    </location>
</feature>